<feature type="transmembrane region" description="Helical" evidence="1">
    <location>
        <begin position="134"/>
        <end position="155"/>
    </location>
</feature>
<evidence type="ECO:0000313" key="3">
    <source>
        <dbReference type="Proteomes" id="UP000245762"/>
    </source>
</evidence>
<proteinExistence type="predicted"/>
<feature type="transmembrane region" description="Helical" evidence="1">
    <location>
        <begin position="85"/>
        <end position="104"/>
    </location>
</feature>
<comment type="caution">
    <text evidence="2">The sequence shown here is derived from an EMBL/GenBank/DDBJ whole genome shotgun (WGS) entry which is preliminary data.</text>
</comment>
<evidence type="ECO:0000313" key="2">
    <source>
        <dbReference type="EMBL" id="PWL38552.1"/>
    </source>
</evidence>
<dbReference type="OrthoDB" id="1448908at2"/>
<dbReference type="Proteomes" id="UP000245762">
    <property type="component" value="Unassembled WGS sequence"/>
</dbReference>
<evidence type="ECO:0000256" key="1">
    <source>
        <dbReference type="SAM" id="Phobius"/>
    </source>
</evidence>
<keyword evidence="3" id="KW-1185">Reference proteome</keyword>
<feature type="transmembrane region" description="Helical" evidence="1">
    <location>
        <begin position="61"/>
        <end position="79"/>
    </location>
</feature>
<feature type="transmembrane region" description="Helical" evidence="1">
    <location>
        <begin position="109"/>
        <end position="128"/>
    </location>
</feature>
<protein>
    <submittedName>
        <fullName evidence="2">Uncharacterized protein</fullName>
    </submittedName>
</protein>
<dbReference type="EMBL" id="QGEG01000002">
    <property type="protein sequence ID" value="PWL38552.1"/>
    <property type="molecule type" value="Genomic_DNA"/>
</dbReference>
<dbReference type="RefSeq" id="WP_109662581.1">
    <property type="nucleotide sequence ID" value="NZ_QGEG01000002.1"/>
</dbReference>
<gene>
    <name evidence="2" type="ORF">DKG77_09830</name>
</gene>
<keyword evidence="1" id="KW-1133">Transmembrane helix</keyword>
<keyword evidence="1" id="KW-0472">Membrane</keyword>
<name>A0A316KWD0_9FLAO</name>
<reference evidence="2 3" key="1">
    <citation type="submission" date="2018-05" db="EMBL/GenBank/DDBJ databases">
        <title>Complete genome sequence of Flagellimonas aquimarina ECD12 isolated from seaweed Ecklonia cava.</title>
        <authorList>
            <person name="Choi S."/>
            <person name="Seong C."/>
        </authorList>
    </citation>
    <scope>NUCLEOTIDE SEQUENCE [LARGE SCALE GENOMIC DNA]</scope>
    <source>
        <strain evidence="2 3">ECD12</strain>
    </source>
</reference>
<accession>A0A316KWD0</accession>
<keyword evidence="1" id="KW-0812">Transmembrane</keyword>
<sequence length="168" mass="18699">MENNLCPECKNDNNEPRDVCMYCQFPFKGSEKEKAVHIGAFISKQGIITDSSDSIIKSKKILFAVSAVNIVFLIVSFFLGNKLNLDLALTFLITLIIFLCGLFIEKNPLLLTIVPLFLIVGIMILNTMLDPSSFFNGLVINLIIIGSLVYSVILIQSAKAFKKKYRTG</sequence>
<dbReference type="AlphaFoldDB" id="A0A316KWD0"/>
<organism evidence="2 3">
    <name type="scientific">Flagellimonas aquimarina</name>
    <dbReference type="NCBI Taxonomy" id="2201895"/>
    <lineage>
        <taxon>Bacteria</taxon>
        <taxon>Pseudomonadati</taxon>
        <taxon>Bacteroidota</taxon>
        <taxon>Flavobacteriia</taxon>
        <taxon>Flavobacteriales</taxon>
        <taxon>Flavobacteriaceae</taxon>
        <taxon>Flagellimonas</taxon>
    </lineage>
</organism>